<accession>D3UJG3</accession>
<dbReference type="HOGENOM" id="CLU_056435_5_3_7"/>
<dbReference type="KEGG" id="hms:HMU13860"/>
<dbReference type="Proteomes" id="UP000001522">
    <property type="component" value="Chromosome"/>
</dbReference>
<dbReference type="CDD" id="cd02440">
    <property type="entry name" value="AdoMet_MTases"/>
    <property type="match status" value="1"/>
</dbReference>
<dbReference type="InterPro" id="IPR029063">
    <property type="entry name" value="SAM-dependent_MTases_sf"/>
</dbReference>
<organism evidence="1 2">
    <name type="scientific">Helicobacter mustelae (strain ATCC 43772 / CCUG 25715 / CIP 103759 / LMG 18044 / NCTC 12198 / R85-136P)</name>
    <name type="common">Campylobacter mustelae</name>
    <dbReference type="NCBI Taxonomy" id="679897"/>
    <lineage>
        <taxon>Bacteria</taxon>
        <taxon>Pseudomonadati</taxon>
        <taxon>Campylobacterota</taxon>
        <taxon>Epsilonproteobacteria</taxon>
        <taxon>Campylobacterales</taxon>
        <taxon>Helicobacteraceae</taxon>
        <taxon>Helicobacter</taxon>
    </lineage>
</organism>
<keyword evidence="2" id="KW-1185">Reference proteome</keyword>
<dbReference type="Pfam" id="PF13489">
    <property type="entry name" value="Methyltransf_23"/>
    <property type="match status" value="1"/>
</dbReference>
<reference evidence="1 2" key="1">
    <citation type="journal article" date="2010" name="BMC Genomics">
        <title>Comparative genomics and proteomics of Helicobacter mustelae, an ulcerogenic and carcinogenic gastric pathogen.</title>
        <authorList>
            <person name="O'Toole P.W."/>
            <person name="Snelling W.J."/>
            <person name="Canchaya C."/>
            <person name="Forde B.M."/>
            <person name="Hardie K.R."/>
            <person name="Josenhans C."/>
            <person name="Graham R.L.J."/>
            <person name="McMullan G."/>
            <person name="Parkhill J."/>
            <person name="Belda E."/>
            <person name="Bentley S.D."/>
        </authorList>
    </citation>
    <scope>NUCLEOTIDE SEQUENCE [LARGE SCALE GENOMIC DNA]</scope>
    <source>
        <strain evidence="2">ATCC 43772 / LMG 18044 / NCTC 12198 / 12198</strain>
    </source>
</reference>
<dbReference type="AlphaFoldDB" id="D3UJG3"/>
<dbReference type="RefSeq" id="WP_013023705.1">
    <property type="nucleotide sequence ID" value="NC_013949.1"/>
</dbReference>
<dbReference type="SUPFAM" id="SSF53335">
    <property type="entry name" value="S-adenosyl-L-methionine-dependent methyltransferases"/>
    <property type="match status" value="1"/>
</dbReference>
<gene>
    <name evidence="1" type="ordered locus">HMU13860</name>
</gene>
<dbReference type="EMBL" id="FN555004">
    <property type="protein sequence ID" value="CBG40639.1"/>
    <property type="molecule type" value="Genomic_DNA"/>
</dbReference>
<dbReference type="STRING" id="679897.HMU13860"/>
<name>D3UJG3_HELM1</name>
<evidence type="ECO:0000313" key="1">
    <source>
        <dbReference type="EMBL" id="CBG40639.1"/>
    </source>
</evidence>
<protein>
    <submittedName>
        <fullName evidence="1">Putative telleurite resistance protein TehB</fullName>
    </submittedName>
</protein>
<dbReference type="eggNOG" id="COG0500">
    <property type="taxonomic scope" value="Bacteria"/>
</dbReference>
<evidence type="ECO:0000313" key="2">
    <source>
        <dbReference type="Proteomes" id="UP000001522"/>
    </source>
</evidence>
<dbReference type="Gene3D" id="3.40.50.150">
    <property type="entry name" value="Vaccinia Virus protein VP39"/>
    <property type="match status" value="1"/>
</dbReference>
<sequence>MLADKIRWEERYKSSKMPTQPSSILVEFLPKLPKGRVLDIACGNGRNLHLLAENGFFCEGIDISQTALQGLHHQNIRTHCLDLDSYALKQNYYSVILNFYFLDRAILAQIPLALQKGGMMLLETFIEDETLQNSISPHKILKQGEMEANFEGFRILHNVQKTIPHKNGQDAKILTFVAQKC</sequence>
<proteinExistence type="predicted"/>